<comment type="caution">
    <text evidence="2">The sequence shown here is derived from an EMBL/GenBank/DDBJ whole genome shotgun (WGS) entry which is preliminary data.</text>
</comment>
<gene>
    <name evidence="2" type="ORF">Fot_37481</name>
</gene>
<proteinExistence type="predicted"/>
<organism evidence="2 3">
    <name type="scientific">Forsythia ovata</name>
    <dbReference type="NCBI Taxonomy" id="205694"/>
    <lineage>
        <taxon>Eukaryota</taxon>
        <taxon>Viridiplantae</taxon>
        <taxon>Streptophyta</taxon>
        <taxon>Embryophyta</taxon>
        <taxon>Tracheophyta</taxon>
        <taxon>Spermatophyta</taxon>
        <taxon>Magnoliopsida</taxon>
        <taxon>eudicotyledons</taxon>
        <taxon>Gunneridae</taxon>
        <taxon>Pentapetalae</taxon>
        <taxon>asterids</taxon>
        <taxon>lamiids</taxon>
        <taxon>Lamiales</taxon>
        <taxon>Oleaceae</taxon>
        <taxon>Forsythieae</taxon>
        <taxon>Forsythia</taxon>
    </lineage>
</organism>
<sequence>MLVRGGHCGSLLSNSSNSILIFWTLGVREALYWIKSKFPEVRTIEMDTLLVHSALHNDGGDNSYFGILIEECRFLARDLPNLKFNWVRRSANQVAHTLAKTASSLHGVADWSHSPPLFIANVLLDDLINE</sequence>
<dbReference type="SUPFAM" id="SSF53098">
    <property type="entry name" value="Ribonuclease H-like"/>
    <property type="match status" value="1"/>
</dbReference>
<dbReference type="AlphaFoldDB" id="A0ABD1S0I9"/>
<keyword evidence="3" id="KW-1185">Reference proteome</keyword>
<dbReference type="InterPro" id="IPR052929">
    <property type="entry name" value="RNase_H-like_EbsB-rel"/>
</dbReference>
<accession>A0ABD1S0I9</accession>
<dbReference type="InterPro" id="IPR036397">
    <property type="entry name" value="RNaseH_sf"/>
</dbReference>
<evidence type="ECO:0000313" key="2">
    <source>
        <dbReference type="EMBL" id="KAL2493724.1"/>
    </source>
</evidence>
<dbReference type="EMBL" id="JBFOLJ010000011">
    <property type="protein sequence ID" value="KAL2493724.1"/>
    <property type="molecule type" value="Genomic_DNA"/>
</dbReference>
<evidence type="ECO:0000313" key="3">
    <source>
        <dbReference type="Proteomes" id="UP001604277"/>
    </source>
</evidence>
<reference evidence="3" key="1">
    <citation type="submission" date="2024-07" db="EMBL/GenBank/DDBJ databases">
        <title>Two chromosome-level genome assemblies of Korean endemic species Abeliophyllum distichum and Forsythia ovata (Oleaceae).</title>
        <authorList>
            <person name="Jang H."/>
        </authorList>
    </citation>
    <scope>NUCLEOTIDE SEQUENCE [LARGE SCALE GENOMIC DNA]</scope>
</reference>
<dbReference type="Proteomes" id="UP001604277">
    <property type="component" value="Unassembled WGS sequence"/>
</dbReference>
<protein>
    <recommendedName>
        <fullName evidence="1">RNase H type-1 domain-containing protein</fullName>
    </recommendedName>
</protein>
<dbReference type="PANTHER" id="PTHR47074:SF11">
    <property type="entry name" value="REVERSE TRANSCRIPTASE-LIKE PROTEIN"/>
    <property type="match status" value="1"/>
</dbReference>
<name>A0ABD1S0I9_9LAMI</name>
<dbReference type="InterPro" id="IPR012337">
    <property type="entry name" value="RNaseH-like_sf"/>
</dbReference>
<evidence type="ECO:0000259" key="1">
    <source>
        <dbReference type="Pfam" id="PF13456"/>
    </source>
</evidence>
<dbReference type="PANTHER" id="PTHR47074">
    <property type="entry name" value="BNAC02G40300D PROTEIN"/>
    <property type="match status" value="1"/>
</dbReference>
<dbReference type="InterPro" id="IPR002156">
    <property type="entry name" value="RNaseH_domain"/>
</dbReference>
<dbReference type="Pfam" id="PF13456">
    <property type="entry name" value="RVT_3"/>
    <property type="match status" value="1"/>
</dbReference>
<feature type="domain" description="RNase H type-1" evidence="1">
    <location>
        <begin position="43"/>
        <end position="102"/>
    </location>
</feature>
<dbReference type="Gene3D" id="3.30.420.10">
    <property type="entry name" value="Ribonuclease H-like superfamily/Ribonuclease H"/>
    <property type="match status" value="1"/>
</dbReference>